<comment type="subcellular location">
    <subcellularLocation>
        <location evidence="1">Cell outer membrane</location>
    </subcellularLocation>
</comment>
<organism evidence="8 9">
    <name type="scientific">Anaeromyxobacter paludicola</name>
    <dbReference type="NCBI Taxonomy" id="2918171"/>
    <lineage>
        <taxon>Bacteria</taxon>
        <taxon>Pseudomonadati</taxon>
        <taxon>Myxococcota</taxon>
        <taxon>Myxococcia</taxon>
        <taxon>Myxococcales</taxon>
        <taxon>Cystobacterineae</taxon>
        <taxon>Anaeromyxobacteraceae</taxon>
        <taxon>Anaeromyxobacter</taxon>
    </lineage>
</organism>
<dbReference type="PANTHER" id="PTHR30026:SF13">
    <property type="entry name" value="MEMBRANE EFFLUX PROTEIN, PUTATIVE-RELATED"/>
    <property type="match status" value="1"/>
</dbReference>
<dbReference type="InterPro" id="IPR051906">
    <property type="entry name" value="TolC-like"/>
</dbReference>
<sequence length="449" mass="48195">MLLTLSLSLLLGAAPVCGPVDLDGALALAARNGDEVAIRRAELRAAEADQSIARAARILPSASLTFLGGPVPEAKGTILHPETSTNRTLDGLGPFVRFELQVVQPLYTWGRLDAARDAADAGVRARELLVTDKVAELQQRVVQLYWGEAAARKLLAIGDDVEKNLSQVEKQLADALEAGDASVKQADRYRLDLYKAQLRKRRAEASRGLALAHDGLAATAAMLPEELVLKDAPLPLDPGPAPTMEEARAAAVQHRPDLLALEQGLLAKDAELDAAYGAMKPQLFLGGSFTFAYAPNRSPQFNPWAYDPFNTVGGGVALGVKQDLAFPLLTAQARKVRAERETLRRQREGLMRLVTVQVESAVADVVQARERLSAARAALSSGKSWFRSAGLDFEAGVAEPKELLDAYAGYVETQVEQVQAAYDLLVARAKLDQVAGVSPRKGTDPCPSR</sequence>
<evidence type="ECO:0000256" key="3">
    <source>
        <dbReference type="ARBA" id="ARBA00022448"/>
    </source>
</evidence>
<dbReference type="Proteomes" id="UP001162734">
    <property type="component" value="Chromosome"/>
</dbReference>
<proteinExistence type="inferred from homology"/>
<dbReference type="Gene3D" id="1.20.1600.10">
    <property type="entry name" value="Outer membrane efflux proteins (OEP)"/>
    <property type="match status" value="1"/>
</dbReference>
<gene>
    <name evidence="8" type="ORF">AMPC_34830</name>
</gene>
<keyword evidence="5" id="KW-0812">Transmembrane</keyword>
<evidence type="ECO:0000256" key="5">
    <source>
        <dbReference type="ARBA" id="ARBA00022692"/>
    </source>
</evidence>
<keyword evidence="9" id="KW-1185">Reference proteome</keyword>
<evidence type="ECO:0000256" key="1">
    <source>
        <dbReference type="ARBA" id="ARBA00004442"/>
    </source>
</evidence>
<keyword evidence="3" id="KW-0813">Transport</keyword>
<protein>
    <submittedName>
        <fullName evidence="8">RND transporter</fullName>
    </submittedName>
</protein>
<dbReference type="SUPFAM" id="SSF56954">
    <property type="entry name" value="Outer membrane efflux proteins (OEP)"/>
    <property type="match status" value="1"/>
</dbReference>
<name>A0ABN6NAW1_9BACT</name>
<dbReference type="Pfam" id="PF02321">
    <property type="entry name" value="OEP"/>
    <property type="match status" value="1"/>
</dbReference>
<dbReference type="EMBL" id="AP025592">
    <property type="protein sequence ID" value="BDG10370.1"/>
    <property type="molecule type" value="Genomic_DNA"/>
</dbReference>
<evidence type="ECO:0000256" key="7">
    <source>
        <dbReference type="ARBA" id="ARBA00023237"/>
    </source>
</evidence>
<dbReference type="PANTHER" id="PTHR30026">
    <property type="entry name" value="OUTER MEMBRANE PROTEIN TOLC"/>
    <property type="match status" value="1"/>
</dbReference>
<evidence type="ECO:0000313" key="8">
    <source>
        <dbReference type="EMBL" id="BDG10370.1"/>
    </source>
</evidence>
<accession>A0ABN6NAW1</accession>
<keyword evidence="7" id="KW-0998">Cell outer membrane</keyword>
<reference evidence="9" key="1">
    <citation type="journal article" date="2022" name="Int. J. Syst. Evol. Microbiol.">
        <title>Anaeromyxobacter oryzae sp. nov., Anaeromyxobacter diazotrophicus sp. nov. and Anaeromyxobacter paludicola sp. nov., isolated from paddy soils.</title>
        <authorList>
            <person name="Itoh H."/>
            <person name="Xu Z."/>
            <person name="Mise K."/>
            <person name="Masuda Y."/>
            <person name="Ushijima N."/>
            <person name="Hayakawa C."/>
            <person name="Shiratori Y."/>
            <person name="Senoo K."/>
        </authorList>
    </citation>
    <scope>NUCLEOTIDE SEQUENCE [LARGE SCALE GENOMIC DNA]</scope>
    <source>
        <strain evidence="9">Red630</strain>
    </source>
</reference>
<evidence type="ECO:0000256" key="4">
    <source>
        <dbReference type="ARBA" id="ARBA00022452"/>
    </source>
</evidence>
<comment type="similarity">
    <text evidence="2">Belongs to the outer membrane factor (OMF) (TC 1.B.17) family.</text>
</comment>
<dbReference type="InterPro" id="IPR003423">
    <property type="entry name" value="OMP_efflux"/>
</dbReference>
<evidence type="ECO:0000256" key="6">
    <source>
        <dbReference type="ARBA" id="ARBA00023136"/>
    </source>
</evidence>
<keyword evidence="4" id="KW-1134">Transmembrane beta strand</keyword>
<evidence type="ECO:0000313" key="9">
    <source>
        <dbReference type="Proteomes" id="UP001162734"/>
    </source>
</evidence>
<evidence type="ECO:0000256" key="2">
    <source>
        <dbReference type="ARBA" id="ARBA00007613"/>
    </source>
</evidence>
<keyword evidence="6" id="KW-0472">Membrane</keyword>